<organism evidence="2 3">
    <name type="scientific">Colletotrichum costaricense</name>
    <dbReference type="NCBI Taxonomy" id="1209916"/>
    <lineage>
        <taxon>Eukaryota</taxon>
        <taxon>Fungi</taxon>
        <taxon>Dikarya</taxon>
        <taxon>Ascomycota</taxon>
        <taxon>Pezizomycotina</taxon>
        <taxon>Sordariomycetes</taxon>
        <taxon>Hypocreomycetidae</taxon>
        <taxon>Glomerellales</taxon>
        <taxon>Glomerellaceae</taxon>
        <taxon>Colletotrichum</taxon>
        <taxon>Colletotrichum acutatum species complex</taxon>
    </lineage>
</organism>
<gene>
    <name evidence="2" type="ORF">CCOS01_01529</name>
</gene>
<dbReference type="EMBL" id="MOOE01000001">
    <property type="protein sequence ID" value="KAK1540215.1"/>
    <property type="molecule type" value="Genomic_DNA"/>
</dbReference>
<feature type="region of interest" description="Disordered" evidence="1">
    <location>
        <begin position="109"/>
        <end position="161"/>
    </location>
</feature>
<feature type="region of interest" description="Disordered" evidence="1">
    <location>
        <begin position="192"/>
        <end position="240"/>
    </location>
</feature>
<dbReference type="GeneID" id="85333270"/>
<dbReference type="RefSeq" id="XP_060321161.1">
    <property type="nucleotide sequence ID" value="XM_060449723.1"/>
</dbReference>
<proteinExistence type="predicted"/>
<feature type="compositionally biased region" description="Polar residues" evidence="1">
    <location>
        <begin position="119"/>
        <end position="129"/>
    </location>
</feature>
<protein>
    <submittedName>
        <fullName evidence="2">Uncharacterized protein</fullName>
    </submittedName>
</protein>
<evidence type="ECO:0000313" key="3">
    <source>
        <dbReference type="Proteomes" id="UP001240678"/>
    </source>
</evidence>
<accession>A0AAI9ZB52</accession>
<name>A0AAI9ZB52_9PEZI</name>
<dbReference type="AlphaFoldDB" id="A0AAI9ZB52"/>
<dbReference type="Proteomes" id="UP001240678">
    <property type="component" value="Unassembled WGS sequence"/>
</dbReference>
<evidence type="ECO:0000313" key="2">
    <source>
        <dbReference type="EMBL" id="KAK1540215.1"/>
    </source>
</evidence>
<comment type="caution">
    <text evidence="2">The sequence shown here is derived from an EMBL/GenBank/DDBJ whole genome shotgun (WGS) entry which is preliminary data.</text>
</comment>
<evidence type="ECO:0000256" key="1">
    <source>
        <dbReference type="SAM" id="MobiDB-lite"/>
    </source>
</evidence>
<reference evidence="2 3" key="1">
    <citation type="submission" date="2016-10" db="EMBL/GenBank/DDBJ databases">
        <title>The genome sequence of Colletotrichum fioriniae PJ7.</title>
        <authorList>
            <person name="Baroncelli R."/>
        </authorList>
    </citation>
    <scope>NUCLEOTIDE SEQUENCE [LARGE SCALE GENOMIC DNA]</scope>
    <source>
        <strain evidence="2 3">IMI 309622</strain>
    </source>
</reference>
<keyword evidence="3" id="KW-1185">Reference proteome</keyword>
<feature type="compositionally biased region" description="Polar residues" evidence="1">
    <location>
        <begin position="218"/>
        <end position="240"/>
    </location>
</feature>
<sequence length="240" mass="26539">MSRSYSRLAQLQIHTSHKDKEPDTFGPHGCYTRTSSLRALYTHTRTDDSTHAQPFYSVPFCPPKTQTDRLARQETDGSPCRYLKRETLPSTTRASWQAPALKRCQRSPKVYKTPEPGRTATTTLDQSAHSPDAVIPSKGCATKKTGLTGRHTPPRARNLHNTYHQPSCQRTAYTYLLLLSISPIPASHLRLAPTAPSPSGKQTLAPSIPPDKLHSLRTHPTSATAKAQAQKPSTQFANYS</sequence>